<evidence type="ECO:0000313" key="3">
    <source>
        <dbReference type="Proteomes" id="UP000708148"/>
    </source>
</evidence>
<proteinExistence type="predicted"/>
<evidence type="ECO:0000256" key="1">
    <source>
        <dbReference type="SAM" id="MobiDB-lite"/>
    </source>
</evidence>
<protein>
    <submittedName>
        <fullName evidence="2">Uncharacterized protein</fullName>
    </submittedName>
</protein>
<sequence>MGYLFASEGNRRIRARAESGVSRPLFPLLCEATLDGMGMGSAKRRSSGGLLGRVAPNAEPVRGGRGGTQVPGGWGIGELFRIAGGQGPANCLRLRRWRMDDADPAGGLSHHEASLGCVGASELSML</sequence>
<comment type="caution">
    <text evidence="2">The sequence shown here is derived from an EMBL/GenBank/DDBJ whole genome shotgun (WGS) entry which is preliminary data.</text>
</comment>
<feature type="region of interest" description="Disordered" evidence="1">
    <location>
        <begin position="40"/>
        <end position="70"/>
    </location>
</feature>
<keyword evidence="3" id="KW-1185">Reference proteome</keyword>
<accession>A0A8S1J1D7</accession>
<dbReference type="Proteomes" id="UP000708148">
    <property type="component" value="Unassembled WGS sequence"/>
</dbReference>
<organism evidence="2 3">
    <name type="scientific">Ostreobium quekettii</name>
    <dbReference type="NCBI Taxonomy" id="121088"/>
    <lineage>
        <taxon>Eukaryota</taxon>
        <taxon>Viridiplantae</taxon>
        <taxon>Chlorophyta</taxon>
        <taxon>core chlorophytes</taxon>
        <taxon>Ulvophyceae</taxon>
        <taxon>TCBD clade</taxon>
        <taxon>Bryopsidales</taxon>
        <taxon>Ostreobineae</taxon>
        <taxon>Ostreobiaceae</taxon>
        <taxon>Ostreobium</taxon>
    </lineage>
</organism>
<evidence type="ECO:0000313" key="2">
    <source>
        <dbReference type="EMBL" id="CAD7699630.1"/>
    </source>
</evidence>
<gene>
    <name evidence="2" type="ORF">OSTQU699_LOCUS4989</name>
</gene>
<dbReference type="AlphaFoldDB" id="A0A8S1J1D7"/>
<reference evidence="2" key="1">
    <citation type="submission" date="2020-12" db="EMBL/GenBank/DDBJ databases">
        <authorList>
            <person name="Iha C."/>
        </authorList>
    </citation>
    <scope>NUCLEOTIDE SEQUENCE</scope>
</reference>
<dbReference type="EMBL" id="CAJHUC010001078">
    <property type="protein sequence ID" value="CAD7699630.1"/>
    <property type="molecule type" value="Genomic_DNA"/>
</dbReference>
<name>A0A8S1J1D7_9CHLO</name>